<dbReference type="InterPro" id="IPR006674">
    <property type="entry name" value="HD_domain"/>
</dbReference>
<dbReference type="InterPro" id="IPR050798">
    <property type="entry name" value="YhaM_exoribonuc/phosphodiest"/>
</dbReference>
<dbReference type="InterPro" id="IPR012340">
    <property type="entry name" value="NA-bd_OB-fold"/>
</dbReference>
<gene>
    <name evidence="4" type="ORF">MNBD_DELTA04-1755</name>
</gene>
<dbReference type="NCBIfam" id="TIGR00277">
    <property type="entry name" value="HDIG"/>
    <property type="match status" value="1"/>
</dbReference>
<dbReference type="Gene3D" id="2.40.50.140">
    <property type="entry name" value="Nucleic acid-binding proteins"/>
    <property type="match status" value="1"/>
</dbReference>
<dbReference type="PANTHER" id="PTHR37294:SF1">
    <property type="entry name" value="3'-5' EXORIBONUCLEASE YHAM"/>
    <property type="match status" value="1"/>
</dbReference>
<keyword evidence="1" id="KW-0378">Hydrolase</keyword>
<dbReference type="PANTHER" id="PTHR37294">
    <property type="entry name" value="3'-5' EXORIBONUCLEASE YHAM"/>
    <property type="match status" value="1"/>
</dbReference>
<evidence type="ECO:0000313" key="4">
    <source>
        <dbReference type="EMBL" id="VAW37749.1"/>
    </source>
</evidence>
<dbReference type="EMBL" id="UOEY01000048">
    <property type="protein sequence ID" value="VAW37749.1"/>
    <property type="molecule type" value="Genomic_DNA"/>
</dbReference>
<evidence type="ECO:0000256" key="1">
    <source>
        <dbReference type="ARBA" id="ARBA00022801"/>
    </source>
</evidence>
<protein>
    <submittedName>
        <fullName evidence="4">3'-&gt;5' exoribonuclease Bsu YhaM</fullName>
    </submittedName>
</protein>
<dbReference type="PROSITE" id="PS51831">
    <property type="entry name" value="HD"/>
    <property type="match status" value="1"/>
</dbReference>
<evidence type="ECO:0000256" key="2">
    <source>
        <dbReference type="SAM" id="MobiDB-lite"/>
    </source>
</evidence>
<reference evidence="4" key="1">
    <citation type="submission" date="2018-06" db="EMBL/GenBank/DDBJ databases">
        <authorList>
            <person name="Zhirakovskaya E."/>
        </authorList>
    </citation>
    <scope>NUCLEOTIDE SEQUENCE</scope>
</reference>
<dbReference type="AlphaFoldDB" id="A0A3B0VLQ4"/>
<dbReference type="GO" id="GO:0016787">
    <property type="term" value="F:hydrolase activity"/>
    <property type="evidence" value="ECO:0007669"/>
    <property type="project" value="UniProtKB-KW"/>
</dbReference>
<dbReference type="Pfam" id="PF01966">
    <property type="entry name" value="HD"/>
    <property type="match status" value="1"/>
</dbReference>
<dbReference type="Gene3D" id="1.10.3210.10">
    <property type="entry name" value="Hypothetical protein af1432"/>
    <property type="match status" value="1"/>
</dbReference>
<feature type="domain" description="HD" evidence="3">
    <location>
        <begin position="167"/>
        <end position="288"/>
    </location>
</feature>
<dbReference type="InterPro" id="IPR004365">
    <property type="entry name" value="NA-bd_OB_tRNA"/>
</dbReference>
<dbReference type="GO" id="GO:0031125">
    <property type="term" value="P:rRNA 3'-end processing"/>
    <property type="evidence" value="ECO:0007669"/>
    <property type="project" value="TreeGrafter"/>
</dbReference>
<feature type="region of interest" description="Disordered" evidence="2">
    <location>
        <begin position="329"/>
        <end position="363"/>
    </location>
</feature>
<dbReference type="CDD" id="cd00077">
    <property type="entry name" value="HDc"/>
    <property type="match status" value="1"/>
</dbReference>
<evidence type="ECO:0000259" key="3">
    <source>
        <dbReference type="PROSITE" id="PS51831"/>
    </source>
</evidence>
<dbReference type="InterPro" id="IPR006675">
    <property type="entry name" value="HDIG_dom"/>
</dbReference>
<dbReference type="SUPFAM" id="SSF50249">
    <property type="entry name" value="Nucleic acid-binding proteins"/>
    <property type="match status" value="1"/>
</dbReference>
<dbReference type="GO" id="GO:0003676">
    <property type="term" value="F:nucleic acid binding"/>
    <property type="evidence" value="ECO:0007669"/>
    <property type="project" value="InterPro"/>
</dbReference>
<proteinExistence type="predicted"/>
<dbReference type="InterPro" id="IPR003607">
    <property type="entry name" value="HD/PDEase_dom"/>
</dbReference>
<dbReference type="Pfam" id="PF01336">
    <property type="entry name" value="tRNA_anti-codon"/>
    <property type="match status" value="1"/>
</dbReference>
<organism evidence="4">
    <name type="scientific">hydrothermal vent metagenome</name>
    <dbReference type="NCBI Taxonomy" id="652676"/>
    <lineage>
        <taxon>unclassified sequences</taxon>
        <taxon>metagenomes</taxon>
        <taxon>ecological metagenomes</taxon>
    </lineage>
</organism>
<dbReference type="SUPFAM" id="SSF109604">
    <property type="entry name" value="HD-domain/PDEase-like"/>
    <property type="match status" value="1"/>
</dbReference>
<dbReference type="CDD" id="cd04492">
    <property type="entry name" value="YhaM_OBF_like"/>
    <property type="match status" value="1"/>
</dbReference>
<name>A0A3B0VLQ4_9ZZZZ</name>
<accession>A0A3B0VLQ4</accession>
<dbReference type="SMART" id="SM00471">
    <property type="entry name" value="HDc"/>
    <property type="match status" value="1"/>
</dbReference>
<sequence length="363" mass="40553">MPESSTRKTVFVADLSEGRQVNDLFLVSRKTLAETKAGKPYLALTLMDRSGEIEARLWDNAERFDDQAAVGNIIAVQGTAKSFRDQLQLTINSLHRVDAGSVPPTDFMPASKYDVSEMRAELLQLIDGITDAELQALLQAVFQGPLLEQFVTAPAAKRMHHAYLGGLIEHTLSVTGLAAKIADHYPELDRDLLLTGALLHDIGKIREFSYKTVPFEYTSPGRLIGHLVIGSEMVRQEAAAVPNLAPERLDQLTHLILSHHGRHEFGSPCLPMTMEAILLHHLDNMDAKMNYIGRLSEQVEEDEYQWSDYQPLMERFLLLRGQDEKKIGTTAAKYAAPPPQQARGNTHKQDRPAEQPSPQRTLF</sequence>